<dbReference type="PANTHER" id="PTHR48051">
    <property type="match status" value="1"/>
</dbReference>
<dbReference type="RefSeq" id="XP_002293867.1">
    <property type="nucleotide sequence ID" value="XM_002293831.1"/>
</dbReference>
<reference evidence="3 4" key="1">
    <citation type="journal article" date="2004" name="Science">
        <title>The genome of the diatom Thalassiosira pseudonana: ecology, evolution, and metabolism.</title>
        <authorList>
            <person name="Armbrust E.V."/>
            <person name="Berges J.A."/>
            <person name="Bowler C."/>
            <person name="Green B.R."/>
            <person name="Martinez D."/>
            <person name="Putnam N.H."/>
            <person name="Zhou S."/>
            <person name="Allen A.E."/>
            <person name="Apt K.E."/>
            <person name="Bechner M."/>
            <person name="Brzezinski M.A."/>
            <person name="Chaal B.K."/>
            <person name="Chiovitti A."/>
            <person name="Davis A.K."/>
            <person name="Demarest M.S."/>
            <person name="Detter J.C."/>
            <person name="Glavina T."/>
            <person name="Goodstein D."/>
            <person name="Hadi M.Z."/>
            <person name="Hellsten U."/>
            <person name="Hildebrand M."/>
            <person name="Jenkins B.D."/>
            <person name="Jurka J."/>
            <person name="Kapitonov V.V."/>
            <person name="Kroger N."/>
            <person name="Lau W.W."/>
            <person name="Lane T.W."/>
            <person name="Larimer F.W."/>
            <person name="Lippmeier J.C."/>
            <person name="Lucas S."/>
            <person name="Medina M."/>
            <person name="Montsant A."/>
            <person name="Obornik M."/>
            <person name="Parker M.S."/>
            <person name="Palenik B."/>
            <person name="Pazour G.J."/>
            <person name="Richardson P.M."/>
            <person name="Rynearson T.A."/>
            <person name="Saito M.A."/>
            <person name="Schwartz D.C."/>
            <person name="Thamatrakoln K."/>
            <person name="Valentin K."/>
            <person name="Vardi A."/>
            <person name="Wilkerson F.P."/>
            <person name="Rokhsar D.S."/>
        </authorList>
    </citation>
    <scope>NUCLEOTIDE SEQUENCE [LARGE SCALE GENOMIC DNA]</scope>
    <source>
        <strain evidence="3 4">CCMP1335</strain>
    </source>
</reference>
<dbReference type="OMA" id="AYMERYT"/>
<dbReference type="InterPro" id="IPR032675">
    <property type="entry name" value="LRR_dom_sf"/>
</dbReference>
<dbReference type="PROSITE" id="PS51450">
    <property type="entry name" value="LRR"/>
    <property type="match status" value="2"/>
</dbReference>
<accession>B8CC09</accession>
<dbReference type="eggNOG" id="KOG0619">
    <property type="taxonomic scope" value="Eukaryota"/>
</dbReference>
<sequence length="264" mass="29326">MRFFTYHNPLVDETVLSLTEHGLEEIPAEVYRLTSLRTLDLSKNKISSLGKVSQLKELKSFNCDENVLTSSELAPLSNLTKLQSLSLGKNRLENPSNQAFPSLPPTIKQLKIYGNSLSSIPKQICDPKMKLLEKLDLSFNNLAAVPIEICNLSALTDLNLDNNVIVSLPKEVGLLKKLKTLSLRNNYIQVKSTNFSDSSNPQPIPASVFEDTLLIDLNLHGNKLSSTQLNEFEGFNAFLERRKKVKTKNLYGGAMTDMGVCGLT</sequence>
<dbReference type="STRING" id="35128.B8CC09"/>
<reference evidence="3 4" key="2">
    <citation type="journal article" date="2008" name="Nature">
        <title>The Phaeodactylum genome reveals the evolutionary history of diatom genomes.</title>
        <authorList>
            <person name="Bowler C."/>
            <person name="Allen A.E."/>
            <person name="Badger J.H."/>
            <person name="Grimwood J."/>
            <person name="Jabbari K."/>
            <person name="Kuo A."/>
            <person name="Maheswari U."/>
            <person name="Martens C."/>
            <person name="Maumus F."/>
            <person name="Otillar R.P."/>
            <person name="Rayko E."/>
            <person name="Salamov A."/>
            <person name="Vandepoele K."/>
            <person name="Beszteri B."/>
            <person name="Gruber A."/>
            <person name="Heijde M."/>
            <person name="Katinka M."/>
            <person name="Mock T."/>
            <person name="Valentin K."/>
            <person name="Verret F."/>
            <person name="Berges J.A."/>
            <person name="Brownlee C."/>
            <person name="Cadoret J.P."/>
            <person name="Chiovitti A."/>
            <person name="Choi C.J."/>
            <person name="Coesel S."/>
            <person name="De Martino A."/>
            <person name="Detter J.C."/>
            <person name="Durkin C."/>
            <person name="Falciatore A."/>
            <person name="Fournet J."/>
            <person name="Haruta M."/>
            <person name="Huysman M.J."/>
            <person name="Jenkins B.D."/>
            <person name="Jiroutova K."/>
            <person name="Jorgensen R.E."/>
            <person name="Joubert Y."/>
            <person name="Kaplan A."/>
            <person name="Kroger N."/>
            <person name="Kroth P.G."/>
            <person name="La Roche J."/>
            <person name="Lindquist E."/>
            <person name="Lommer M."/>
            <person name="Martin-Jezequel V."/>
            <person name="Lopez P.J."/>
            <person name="Lucas S."/>
            <person name="Mangogna M."/>
            <person name="McGinnis K."/>
            <person name="Medlin L.K."/>
            <person name="Montsant A."/>
            <person name="Oudot-Le Secq M.P."/>
            <person name="Napoli C."/>
            <person name="Obornik M."/>
            <person name="Parker M.S."/>
            <person name="Petit J.L."/>
            <person name="Porcel B.M."/>
            <person name="Poulsen N."/>
            <person name="Robison M."/>
            <person name="Rychlewski L."/>
            <person name="Rynearson T.A."/>
            <person name="Schmutz J."/>
            <person name="Shapiro H."/>
            <person name="Siaut M."/>
            <person name="Stanley M."/>
            <person name="Sussman M.R."/>
            <person name="Taylor A.R."/>
            <person name="Vardi A."/>
            <person name="von Dassow P."/>
            <person name="Vyverman W."/>
            <person name="Willis A."/>
            <person name="Wyrwicz L.S."/>
            <person name="Rokhsar D.S."/>
            <person name="Weissenbach J."/>
            <person name="Armbrust E.V."/>
            <person name="Green B.R."/>
            <person name="Van de Peer Y."/>
            <person name="Grigoriev I.V."/>
        </authorList>
    </citation>
    <scope>NUCLEOTIDE SEQUENCE [LARGE SCALE GENOMIC DNA]</scope>
    <source>
        <strain evidence="3 4">CCMP1335</strain>
    </source>
</reference>
<dbReference type="Proteomes" id="UP000001449">
    <property type="component" value="Chromosome 14"/>
</dbReference>
<proteinExistence type="predicted"/>
<keyword evidence="1" id="KW-0433">Leucine-rich repeat</keyword>
<dbReference type="SMART" id="SM00369">
    <property type="entry name" value="LRR_TYP"/>
    <property type="match status" value="4"/>
</dbReference>
<organism evidence="3 4">
    <name type="scientific">Thalassiosira pseudonana</name>
    <name type="common">Marine diatom</name>
    <name type="synonym">Cyclotella nana</name>
    <dbReference type="NCBI Taxonomy" id="35128"/>
    <lineage>
        <taxon>Eukaryota</taxon>
        <taxon>Sar</taxon>
        <taxon>Stramenopiles</taxon>
        <taxon>Ochrophyta</taxon>
        <taxon>Bacillariophyta</taxon>
        <taxon>Coscinodiscophyceae</taxon>
        <taxon>Thalassiosirophycidae</taxon>
        <taxon>Thalassiosirales</taxon>
        <taxon>Thalassiosiraceae</taxon>
        <taxon>Thalassiosira</taxon>
    </lineage>
</organism>
<dbReference type="KEGG" id="tps:THAPSDRAFT_9693"/>
<dbReference type="PaxDb" id="35128-Thaps9693"/>
<protein>
    <recommendedName>
        <fullName evidence="5">Leucine rich repeat protein</fullName>
    </recommendedName>
</protein>
<evidence type="ECO:0000256" key="2">
    <source>
        <dbReference type="ARBA" id="ARBA00022737"/>
    </source>
</evidence>
<evidence type="ECO:0000313" key="3">
    <source>
        <dbReference type="EMBL" id="EED88876.1"/>
    </source>
</evidence>
<dbReference type="InParanoid" id="B8CC09"/>
<dbReference type="InterPro" id="IPR001611">
    <property type="entry name" value="Leu-rich_rpt"/>
</dbReference>
<dbReference type="AlphaFoldDB" id="B8CC09"/>
<name>B8CC09_THAPS</name>
<dbReference type="Pfam" id="PF00560">
    <property type="entry name" value="LRR_1"/>
    <property type="match status" value="1"/>
</dbReference>
<dbReference type="InterPro" id="IPR050216">
    <property type="entry name" value="LRR_domain-containing"/>
</dbReference>
<gene>
    <name evidence="3" type="ORF">THAPSDRAFT_9693</name>
</gene>
<dbReference type="Pfam" id="PF13855">
    <property type="entry name" value="LRR_8"/>
    <property type="match status" value="1"/>
</dbReference>
<dbReference type="PANTHER" id="PTHR48051:SF1">
    <property type="entry name" value="RAS SUPPRESSOR PROTEIN 1"/>
    <property type="match status" value="1"/>
</dbReference>
<dbReference type="HOGENOM" id="CLU_000288_18_15_1"/>
<dbReference type="InterPro" id="IPR003591">
    <property type="entry name" value="Leu-rich_rpt_typical-subtyp"/>
</dbReference>
<dbReference type="SMART" id="SM00365">
    <property type="entry name" value="LRR_SD22"/>
    <property type="match status" value="4"/>
</dbReference>
<evidence type="ECO:0000313" key="4">
    <source>
        <dbReference type="Proteomes" id="UP000001449"/>
    </source>
</evidence>
<keyword evidence="2" id="KW-0677">Repeat</keyword>
<evidence type="ECO:0008006" key="5">
    <source>
        <dbReference type="Google" id="ProtNLM"/>
    </source>
</evidence>
<dbReference type="Gene3D" id="3.80.10.10">
    <property type="entry name" value="Ribonuclease Inhibitor"/>
    <property type="match status" value="2"/>
</dbReference>
<dbReference type="EMBL" id="CM000649">
    <property type="protein sequence ID" value="EED88876.1"/>
    <property type="molecule type" value="Genomic_DNA"/>
</dbReference>
<dbReference type="SUPFAM" id="SSF52058">
    <property type="entry name" value="L domain-like"/>
    <property type="match status" value="1"/>
</dbReference>
<keyword evidence="4" id="KW-1185">Reference proteome</keyword>
<dbReference type="PRINTS" id="PR00019">
    <property type="entry name" value="LEURICHRPT"/>
</dbReference>
<dbReference type="GeneID" id="7451629"/>
<evidence type="ECO:0000256" key="1">
    <source>
        <dbReference type="ARBA" id="ARBA00022614"/>
    </source>
</evidence>